<gene>
    <name evidence="1" type="ORF">EV182_008572</name>
</gene>
<dbReference type="EMBL" id="JAMZIH010009639">
    <property type="protein sequence ID" value="KAJ1669827.1"/>
    <property type="molecule type" value="Genomic_DNA"/>
</dbReference>
<accession>A0ACC1H697</accession>
<feature type="non-terminal residue" evidence="1">
    <location>
        <position position="103"/>
    </location>
</feature>
<evidence type="ECO:0000313" key="2">
    <source>
        <dbReference type="Proteomes" id="UP001145114"/>
    </source>
</evidence>
<name>A0ACC1H697_9FUNG</name>
<dbReference type="Proteomes" id="UP001145114">
    <property type="component" value="Unassembled WGS sequence"/>
</dbReference>
<organism evidence="1 2">
    <name type="scientific">Spiromyces aspiralis</name>
    <dbReference type="NCBI Taxonomy" id="68401"/>
    <lineage>
        <taxon>Eukaryota</taxon>
        <taxon>Fungi</taxon>
        <taxon>Fungi incertae sedis</taxon>
        <taxon>Zoopagomycota</taxon>
        <taxon>Kickxellomycotina</taxon>
        <taxon>Kickxellomycetes</taxon>
        <taxon>Kickxellales</taxon>
        <taxon>Kickxellaceae</taxon>
        <taxon>Spiromyces</taxon>
    </lineage>
</organism>
<evidence type="ECO:0000313" key="1">
    <source>
        <dbReference type="EMBL" id="KAJ1669827.1"/>
    </source>
</evidence>
<protein>
    <submittedName>
        <fullName evidence="1">Uncharacterized protein</fullName>
    </submittedName>
</protein>
<keyword evidence="2" id="KW-1185">Reference proteome</keyword>
<proteinExistence type="predicted"/>
<sequence length="103" mass="10821">MHAFGENTDIDGGDTDSLPGTTMSSRSASFSSSLFSSGTGYKEVEVEEEEAGYYNNGYTHDTGMPRASSLTTAAGWGGSTDDDTKVQERMPPKAAKLLGVADL</sequence>
<reference evidence="1" key="1">
    <citation type="submission" date="2022-06" db="EMBL/GenBank/DDBJ databases">
        <title>Phylogenomic reconstructions and comparative analyses of Kickxellomycotina fungi.</title>
        <authorList>
            <person name="Reynolds N.K."/>
            <person name="Stajich J.E."/>
            <person name="Barry K."/>
            <person name="Grigoriev I.V."/>
            <person name="Crous P."/>
            <person name="Smith M.E."/>
        </authorList>
    </citation>
    <scope>NUCLEOTIDE SEQUENCE</scope>
    <source>
        <strain evidence="1">RSA 2271</strain>
    </source>
</reference>
<comment type="caution">
    <text evidence="1">The sequence shown here is derived from an EMBL/GenBank/DDBJ whole genome shotgun (WGS) entry which is preliminary data.</text>
</comment>